<evidence type="ECO:0000313" key="3">
    <source>
        <dbReference type="Proteomes" id="UP000702544"/>
    </source>
</evidence>
<evidence type="ECO:0000313" key="2">
    <source>
        <dbReference type="EMBL" id="NIR74688.1"/>
    </source>
</evidence>
<feature type="transmembrane region" description="Helical" evidence="1">
    <location>
        <begin position="208"/>
        <end position="227"/>
    </location>
</feature>
<name>A0AAE5CBL8_9BACT</name>
<dbReference type="Proteomes" id="UP000702544">
    <property type="component" value="Unassembled WGS sequence"/>
</dbReference>
<accession>A0AAE5CBL8</accession>
<keyword evidence="1" id="KW-1133">Transmembrane helix</keyword>
<sequence>MGELGPLRLSREELEIVIRRAAEIEDRYGAQAPDLSEDDVIRIAGEVGLSETSVRRALAEHRAAAGSETLLVERGWASRLCGPALIAATRRIPESAGEVTRALRDHFRSNEGLRPVRQLKTGSLWEPESGMVASILRSVDVLGRGYQLAKKARAVEMRVIPLSEEECQVTLVADLGNERAGWFWGLGMGGGGSAVAAASVFIVGLPSLPAVAAVGTPVFLAASVGLARSGYGRSVEKMNLVLNGILDRLEHGEALEAPRASWRELFS</sequence>
<comment type="caution">
    <text evidence="2">The sequence shown here is derived from an EMBL/GenBank/DDBJ whole genome shotgun (WGS) entry which is preliminary data.</text>
</comment>
<reference evidence="2 3" key="1">
    <citation type="submission" date="2020-01" db="EMBL/GenBank/DDBJ databases">
        <title>Genomes assembled from Gulf of Kutch pelagic sediment metagenomes.</title>
        <authorList>
            <person name="Chandrashekar M."/>
            <person name="Mahajan M.S."/>
            <person name="Dave K.J."/>
            <person name="Vatsa P."/>
            <person name="Nathani N.M."/>
        </authorList>
    </citation>
    <scope>NUCLEOTIDE SEQUENCE [LARGE SCALE GENOMIC DNA]</scope>
    <source>
        <strain evidence="2">KS3-K002</strain>
    </source>
</reference>
<protein>
    <submittedName>
        <fullName evidence="2">Uncharacterized protein</fullName>
    </submittedName>
</protein>
<keyword evidence="1" id="KW-0812">Transmembrane</keyword>
<gene>
    <name evidence="2" type="ORF">GWO12_06200</name>
</gene>
<evidence type="ECO:0000256" key="1">
    <source>
        <dbReference type="SAM" id="Phobius"/>
    </source>
</evidence>
<organism evidence="2 3">
    <name type="scientific">Candidatus Kutchimonas denitrificans</name>
    <dbReference type="NCBI Taxonomy" id="3056748"/>
    <lineage>
        <taxon>Bacteria</taxon>
        <taxon>Pseudomonadati</taxon>
        <taxon>Gemmatimonadota</taxon>
        <taxon>Gemmatimonadia</taxon>
        <taxon>Candidatus Palauibacterales</taxon>
        <taxon>Candidatus Palauibacteraceae</taxon>
        <taxon>Candidatus Kutchimonas</taxon>
    </lineage>
</organism>
<proteinExistence type="predicted"/>
<feature type="transmembrane region" description="Helical" evidence="1">
    <location>
        <begin position="182"/>
        <end position="202"/>
    </location>
</feature>
<dbReference type="EMBL" id="JAACAK010000047">
    <property type="protein sequence ID" value="NIR74688.1"/>
    <property type="molecule type" value="Genomic_DNA"/>
</dbReference>
<keyword evidence="1" id="KW-0472">Membrane</keyword>
<dbReference type="AlphaFoldDB" id="A0AAE5CBL8"/>